<keyword evidence="2" id="KW-1185">Reference proteome</keyword>
<dbReference type="Proteomes" id="UP000292282">
    <property type="component" value="Unassembled WGS sequence"/>
</dbReference>
<organism evidence="1 2">
    <name type="scientific">Hamiltosporidium tvaerminnensis</name>
    <dbReference type="NCBI Taxonomy" id="1176355"/>
    <lineage>
        <taxon>Eukaryota</taxon>
        <taxon>Fungi</taxon>
        <taxon>Fungi incertae sedis</taxon>
        <taxon>Microsporidia</taxon>
        <taxon>Dubosqiidae</taxon>
        <taxon>Hamiltosporidium</taxon>
    </lineage>
</organism>
<dbReference type="VEuPathDB" id="MicrosporidiaDB:CWI38_0428p0030"/>
<comment type="caution">
    <text evidence="1">The sequence shown here is derived from an EMBL/GenBank/DDBJ whole genome shotgun (WGS) entry which is preliminary data.</text>
</comment>
<dbReference type="AlphaFoldDB" id="A0A4V2JXX5"/>
<dbReference type="EMBL" id="PITK01000428">
    <property type="protein sequence ID" value="TBU13452.1"/>
    <property type="molecule type" value="Genomic_DNA"/>
</dbReference>
<evidence type="ECO:0000313" key="2">
    <source>
        <dbReference type="Proteomes" id="UP000292282"/>
    </source>
</evidence>
<reference evidence="1 2" key="1">
    <citation type="submission" date="2017-12" db="EMBL/GenBank/DDBJ databases">
        <authorList>
            <person name="Pombert J.-F."/>
            <person name="Haag K.L."/>
            <person name="Ebert D."/>
        </authorList>
    </citation>
    <scope>NUCLEOTIDE SEQUENCE [LARGE SCALE GENOMIC DNA]</scope>
    <source>
        <strain evidence="1">IL-G-3</strain>
    </source>
</reference>
<evidence type="ECO:0000313" key="1">
    <source>
        <dbReference type="EMBL" id="TBU13452.1"/>
    </source>
</evidence>
<accession>A0A4V2JXX5</accession>
<proteinExistence type="predicted"/>
<gene>
    <name evidence="1" type="ORF">CWI38_0428p0030</name>
</gene>
<protein>
    <submittedName>
        <fullName evidence="1">Uncharacterized protein</fullName>
    </submittedName>
</protein>
<name>A0A4V2JXX5_9MICR</name>
<sequence length="164" mass="18597">MPNSGLDTLPSPNTPLPSLVEVSACKPSYNKTTPLKLFFCSTDKAHNEKFGWVLSLDTLKKLFKSLADAVDIVQAAQVCFDKQDKIMREFNFVLYSFNQGKEVFEYLREKNQMHKVGSNSEERNLSERVASQHGISRNKTDSFRSKLATKTMTQSCMPIIHSIE</sequence>